<dbReference type="PROSITE" id="PS50109">
    <property type="entry name" value="HIS_KIN"/>
    <property type="match status" value="1"/>
</dbReference>
<keyword evidence="4" id="KW-1003">Cell membrane</keyword>
<dbReference type="PANTHER" id="PTHR45453:SF2">
    <property type="entry name" value="HISTIDINE KINASE"/>
    <property type="match status" value="1"/>
</dbReference>
<evidence type="ECO:0000256" key="1">
    <source>
        <dbReference type="ARBA" id="ARBA00000085"/>
    </source>
</evidence>
<evidence type="ECO:0000313" key="13">
    <source>
        <dbReference type="EMBL" id="SMB87841.1"/>
    </source>
</evidence>
<evidence type="ECO:0000313" key="14">
    <source>
        <dbReference type="Proteomes" id="UP000192368"/>
    </source>
</evidence>
<keyword evidence="7 13" id="KW-0418">Kinase</keyword>
<evidence type="ECO:0000256" key="8">
    <source>
        <dbReference type="ARBA" id="ARBA00022989"/>
    </source>
</evidence>
<evidence type="ECO:0000256" key="4">
    <source>
        <dbReference type="ARBA" id="ARBA00022475"/>
    </source>
</evidence>
<gene>
    <name evidence="13" type="ORF">SAMN00017477_1265</name>
</gene>
<keyword evidence="10 11" id="KW-0472">Membrane</keyword>
<dbReference type="RefSeq" id="WP_084230824.1">
    <property type="nucleotide sequence ID" value="NZ_FWWR01000009.1"/>
</dbReference>
<accession>A0A1W1V4A4</accession>
<dbReference type="Gene3D" id="1.10.287.130">
    <property type="match status" value="1"/>
</dbReference>
<evidence type="ECO:0000256" key="2">
    <source>
        <dbReference type="ARBA" id="ARBA00004651"/>
    </source>
</evidence>
<reference evidence="14" key="1">
    <citation type="submission" date="2017-04" db="EMBL/GenBank/DDBJ databases">
        <authorList>
            <person name="Varghese N."/>
            <person name="Submissions S."/>
        </authorList>
    </citation>
    <scope>NUCLEOTIDE SEQUENCE [LARGE SCALE GENOMIC DNA]</scope>
    <source>
        <strain evidence="14">DSM 20463</strain>
    </source>
</reference>
<dbReference type="InterPro" id="IPR003594">
    <property type="entry name" value="HATPase_dom"/>
</dbReference>
<evidence type="ECO:0000256" key="5">
    <source>
        <dbReference type="ARBA" id="ARBA00022679"/>
    </source>
</evidence>
<proteinExistence type="predicted"/>
<dbReference type="GO" id="GO:0016036">
    <property type="term" value="P:cellular response to phosphate starvation"/>
    <property type="evidence" value="ECO:0007669"/>
    <property type="project" value="TreeGrafter"/>
</dbReference>
<dbReference type="SMART" id="SM00387">
    <property type="entry name" value="HATPase_c"/>
    <property type="match status" value="1"/>
</dbReference>
<dbReference type="InterPro" id="IPR036097">
    <property type="entry name" value="HisK_dim/P_sf"/>
</dbReference>
<dbReference type="GO" id="GO:0005886">
    <property type="term" value="C:plasma membrane"/>
    <property type="evidence" value="ECO:0007669"/>
    <property type="project" value="UniProtKB-SubCell"/>
</dbReference>
<dbReference type="GO" id="GO:0004721">
    <property type="term" value="F:phosphoprotein phosphatase activity"/>
    <property type="evidence" value="ECO:0007669"/>
    <property type="project" value="TreeGrafter"/>
</dbReference>
<evidence type="ECO:0000256" key="9">
    <source>
        <dbReference type="ARBA" id="ARBA00023012"/>
    </source>
</evidence>
<keyword evidence="14" id="KW-1185">Reference proteome</keyword>
<feature type="domain" description="Histidine kinase" evidence="12">
    <location>
        <begin position="118"/>
        <end position="311"/>
    </location>
</feature>
<dbReference type="Proteomes" id="UP000192368">
    <property type="component" value="Unassembled WGS sequence"/>
</dbReference>
<keyword evidence="5" id="KW-0808">Transferase</keyword>
<dbReference type="SUPFAM" id="SSF47384">
    <property type="entry name" value="Homodimeric domain of signal transducing histidine kinase"/>
    <property type="match status" value="1"/>
</dbReference>
<dbReference type="InterPro" id="IPR036890">
    <property type="entry name" value="HATPase_C_sf"/>
</dbReference>
<sequence>MLSKYLKKHRDIYLTAVLVMALFGIVFYAFNIGFEIYLYSCLIIVVFLVIALKLKMNKTKKNVEKIRAYMRNINSNLDIDDVEIEEAVSEMKRINREYLTQMSELDKNNEEFKRFITTWMHQIKTPIAAINLQLEGDIDKFELKNNIFSVEEYLNLLLNYLRYNSKTTDYVFKKVNLDKLIREVIRKYAPLFIKKGIRIEYQPRELEIVTDYKWLMFAIEQILSNSLKYTSEGKVTIEIRDGSISIKDTGIGIAPEDIKRVTELGYTGYNGRIYSKSTGIGLYLTNEILKNLNLDLKIESESGTEVSICFK</sequence>
<evidence type="ECO:0000256" key="3">
    <source>
        <dbReference type="ARBA" id="ARBA00012438"/>
    </source>
</evidence>
<evidence type="ECO:0000256" key="11">
    <source>
        <dbReference type="SAM" id="Phobius"/>
    </source>
</evidence>
<dbReference type="EC" id="2.7.13.3" evidence="3"/>
<dbReference type="Pfam" id="PF02518">
    <property type="entry name" value="HATPase_c"/>
    <property type="match status" value="1"/>
</dbReference>
<keyword evidence="6 11" id="KW-0812">Transmembrane</keyword>
<dbReference type="EMBL" id="FWWR01000009">
    <property type="protein sequence ID" value="SMB87841.1"/>
    <property type="molecule type" value="Genomic_DNA"/>
</dbReference>
<keyword evidence="9" id="KW-0902">Two-component regulatory system</keyword>
<feature type="transmembrane region" description="Helical" evidence="11">
    <location>
        <begin position="36"/>
        <end position="54"/>
    </location>
</feature>
<comment type="subcellular location">
    <subcellularLocation>
        <location evidence="2">Cell membrane</location>
        <topology evidence="2">Multi-pass membrane protein</topology>
    </subcellularLocation>
</comment>
<evidence type="ECO:0000256" key="10">
    <source>
        <dbReference type="ARBA" id="ARBA00023136"/>
    </source>
</evidence>
<feature type="transmembrane region" description="Helical" evidence="11">
    <location>
        <begin position="12"/>
        <end position="30"/>
    </location>
</feature>
<dbReference type="GO" id="GO:0000155">
    <property type="term" value="F:phosphorelay sensor kinase activity"/>
    <property type="evidence" value="ECO:0007669"/>
    <property type="project" value="InterPro"/>
</dbReference>
<dbReference type="SUPFAM" id="SSF55874">
    <property type="entry name" value="ATPase domain of HSP90 chaperone/DNA topoisomerase II/histidine kinase"/>
    <property type="match status" value="1"/>
</dbReference>
<dbReference type="InterPro" id="IPR005467">
    <property type="entry name" value="His_kinase_dom"/>
</dbReference>
<dbReference type="AlphaFoldDB" id="A0A1W1V4A4"/>
<evidence type="ECO:0000259" key="12">
    <source>
        <dbReference type="PROSITE" id="PS50109"/>
    </source>
</evidence>
<comment type="catalytic activity">
    <reaction evidence="1">
        <text>ATP + protein L-histidine = ADP + protein N-phospho-L-histidine.</text>
        <dbReference type="EC" id="2.7.13.3"/>
    </reaction>
</comment>
<dbReference type="Gene3D" id="3.30.565.10">
    <property type="entry name" value="Histidine kinase-like ATPase, C-terminal domain"/>
    <property type="match status" value="1"/>
</dbReference>
<organism evidence="13 14">
    <name type="scientific">Peptoniphilus asaccharolyticus DSM 20463</name>
    <dbReference type="NCBI Taxonomy" id="573058"/>
    <lineage>
        <taxon>Bacteria</taxon>
        <taxon>Bacillati</taxon>
        <taxon>Bacillota</taxon>
        <taxon>Tissierellia</taxon>
        <taxon>Tissierellales</taxon>
        <taxon>Peptoniphilaceae</taxon>
        <taxon>Peptoniphilus</taxon>
    </lineage>
</organism>
<evidence type="ECO:0000256" key="6">
    <source>
        <dbReference type="ARBA" id="ARBA00022692"/>
    </source>
</evidence>
<keyword evidence="8 11" id="KW-1133">Transmembrane helix</keyword>
<name>A0A1W1V4A4_PEPAS</name>
<evidence type="ECO:0000256" key="7">
    <source>
        <dbReference type="ARBA" id="ARBA00022777"/>
    </source>
</evidence>
<dbReference type="STRING" id="573058.SAMN00017477_1265"/>
<dbReference type="InterPro" id="IPR050351">
    <property type="entry name" value="BphY/WalK/GraS-like"/>
</dbReference>
<dbReference type="PANTHER" id="PTHR45453">
    <property type="entry name" value="PHOSPHATE REGULON SENSOR PROTEIN PHOR"/>
    <property type="match status" value="1"/>
</dbReference>
<protein>
    <recommendedName>
        <fullName evidence="3">histidine kinase</fullName>
        <ecNumber evidence="3">2.7.13.3</ecNumber>
    </recommendedName>
</protein>